<dbReference type="InterPro" id="IPR007345">
    <property type="entry name" value="Polysacch_pyruvyl_Trfase"/>
</dbReference>
<dbReference type="Pfam" id="PF04230">
    <property type="entry name" value="PS_pyruv_trans"/>
    <property type="match status" value="1"/>
</dbReference>
<dbReference type="PANTHER" id="PTHR36836:SF1">
    <property type="entry name" value="COLANIC ACID BIOSYNTHESIS PROTEIN WCAK"/>
    <property type="match status" value="1"/>
</dbReference>
<dbReference type="PANTHER" id="PTHR36836">
    <property type="entry name" value="COLANIC ACID BIOSYNTHESIS PROTEIN WCAK"/>
    <property type="match status" value="1"/>
</dbReference>
<accession>A0ABX6RYE0</accession>
<dbReference type="Proteomes" id="UP000515490">
    <property type="component" value="Chromosome"/>
</dbReference>
<organism evidence="2 3">
    <name type="scientific">Metabacillus elymi</name>
    <dbReference type="NCBI Taxonomy" id="2745198"/>
    <lineage>
        <taxon>Bacteria</taxon>
        <taxon>Bacillati</taxon>
        <taxon>Bacillota</taxon>
        <taxon>Bacilli</taxon>
        <taxon>Bacillales</taxon>
        <taxon>Bacillaceae</taxon>
        <taxon>Metabacillus</taxon>
    </lineage>
</organism>
<dbReference type="RefSeq" id="WP_185653595.1">
    <property type="nucleotide sequence ID" value="NZ_CP055263.1"/>
</dbReference>
<evidence type="ECO:0000259" key="1">
    <source>
        <dbReference type="Pfam" id="PF04230"/>
    </source>
</evidence>
<evidence type="ECO:0000313" key="3">
    <source>
        <dbReference type="Proteomes" id="UP000515490"/>
    </source>
</evidence>
<reference evidence="2 3" key="1">
    <citation type="submission" date="2020-06" db="EMBL/GenBank/DDBJ databases">
        <title>Metabacillus dokdonensis sp. nov., isolated from the rhizosphere of Elymus tsukushiensis, a plant native to the Dokdo Islands, Republic of Korea.</title>
        <authorList>
            <person name="Lee S.Y."/>
            <person name="Hwang Y.J."/>
            <person name="Son J.S."/>
            <person name="Ghim S.Y."/>
        </authorList>
    </citation>
    <scope>NUCLEOTIDE SEQUENCE [LARGE SCALE GENOMIC DNA]</scope>
    <source>
        <strain evidence="2 3">KUDC1714</strain>
    </source>
</reference>
<dbReference type="EMBL" id="CP055263">
    <property type="protein sequence ID" value="QNF26188.1"/>
    <property type="molecule type" value="Genomic_DNA"/>
</dbReference>
<sequence>MKKKILVNAYFAKNLGDDLFLKVLFDRYPDVEWYLLTSDKSYKEIFSRYNKVKIIKSLSLNIGKREINLFYKINDILLKYKKYDAYLIIGGSIFMEFPSWEEKLKHREYLPNKFKELNKQTFIIGSNFGPFTDDTFIEKHKEFFNKFDDICFRDKYSYNLFNDLNNVRVSPDVVFNLETKSSNKKEKVVGISLIDIEKRKNLQEFYNNYNKKVIELIEKFIDVGYSIKLFSFCENEGDLRISNYIKSKVKNSNNIKVINYDGDIDEFLNQFKTCEVIVGTRFHSIILGILFDLNVFSIIYSEKTYNVLRDLNLNTESNYCYIKNIQELDVETVIFKENKIENRVVLKKAEEQFKSLDIHLGYS</sequence>
<name>A0ABX6RYE0_9BACI</name>
<keyword evidence="2" id="KW-0808">Transferase</keyword>
<proteinExistence type="predicted"/>
<keyword evidence="3" id="KW-1185">Reference proteome</keyword>
<protein>
    <submittedName>
        <fullName evidence="2">Polysaccharide pyruvyl transferase family protein</fullName>
    </submittedName>
</protein>
<dbReference type="GO" id="GO:0016740">
    <property type="term" value="F:transferase activity"/>
    <property type="evidence" value="ECO:0007669"/>
    <property type="project" value="UniProtKB-KW"/>
</dbReference>
<feature type="domain" description="Polysaccharide pyruvyl transferase" evidence="1">
    <location>
        <begin position="14"/>
        <end position="301"/>
    </location>
</feature>
<evidence type="ECO:0000313" key="2">
    <source>
        <dbReference type="EMBL" id="QNF26188.1"/>
    </source>
</evidence>
<gene>
    <name evidence="2" type="ORF">HUW50_00665</name>
</gene>